<reference evidence="2 3" key="1">
    <citation type="submission" date="2013-12" db="EMBL/GenBank/DDBJ databases">
        <authorList>
            <person name="Brown-Elliot B."/>
            <person name="Wallace R."/>
            <person name="Lenaerts A."/>
            <person name="Ordway D."/>
            <person name="DeGroote M.A."/>
            <person name="Parker T."/>
            <person name="Sizemore C."/>
            <person name="Tallon L.J."/>
            <person name="Sadzewicz L.K."/>
            <person name="Sengamalay N."/>
            <person name="Fraser C.M."/>
            <person name="Hine E."/>
            <person name="Shefchek K.A."/>
            <person name="Das S.P."/>
            <person name="Tettelin H."/>
        </authorList>
    </citation>
    <scope>NUCLEOTIDE SEQUENCE [LARGE SCALE GENOMIC DNA]</scope>
    <source>
        <strain evidence="2 3">662</strain>
    </source>
</reference>
<dbReference type="AlphaFoldDB" id="X7XW40"/>
<evidence type="ECO:0000313" key="2">
    <source>
        <dbReference type="EMBL" id="ETZ98364.1"/>
    </source>
</evidence>
<feature type="compositionally biased region" description="Basic and acidic residues" evidence="1">
    <location>
        <begin position="14"/>
        <end position="28"/>
    </location>
</feature>
<name>X7XW40_MYCKA</name>
<protein>
    <submittedName>
        <fullName evidence="2">Uncharacterized protein</fullName>
    </submittedName>
</protein>
<sequence>MCQQLGIGQSGPLEDGHDTAGSLERRAATTDPALPAPTINTSLCPVAAVKAAVMPEFAV</sequence>
<comment type="caution">
    <text evidence="2">The sequence shown here is derived from an EMBL/GenBank/DDBJ whole genome shotgun (WGS) entry which is preliminary data.</text>
</comment>
<accession>X7XW40</accession>
<proteinExistence type="predicted"/>
<gene>
    <name evidence="2" type="ORF">I545_6760</name>
</gene>
<dbReference type="EMBL" id="JAOA01000029">
    <property type="protein sequence ID" value="ETZ98364.1"/>
    <property type="molecule type" value="Genomic_DNA"/>
</dbReference>
<evidence type="ECO:0000256" key="1">
    <source>
        <dbReference type="SAM" id="MobiDB-lite"/>
    </source>
</evidence>
<dbReference type="Proteomes" id="UP000020561">
    <property type="component" value="Unassembled WGS sequence"/>
</dbReference>
<evidence type="ECO:0000313" key="3">
    <source>
        <dbReference type="Proteomes" id="UP000020561"/>
    </source>
</evidence>
<feature type="region of interest" description="Disordered" evidence="1">
    <location>
        <begin position="1"/>
        <end position="37"/>
    </location>
</feature>
<organism evidence="2 3">
    <name type="scientific">Mycobacterium kansasii 662</name>
    <dbReference type="NCBI Taxonomy" id="1299326"/>
    <lineage>
        <taxon>Bacteria</taxon>
        <taxon>Bacillati</taxon>
        <taxon>Actinomycetota</taxon>
        <taxon>Actinomycetes</taxon>
        <taxon>Mycobacteriales</taxon>
        <taxon>Mycobacteriaceae</taxon>
        <taxon>Mycobacterium</taxon>
    </lineage>
</organism>